<feature type="transmembrane region" description="Helical" evidence="1">
    <location>
        <begin position="406"/>
        <end position="426"/>
    </location>
</feature>
<name>A0A267MCA0_9FIRM</name>
<comment type="caution">
    <text evidence="2">The sequence shown here is derived from an EMBL/GenBank/DDBJ whole genome shotgun (WGS) entry which is preliminary data.</text>
</comment>
<proteinExistence type="predicted"/>
<feature type="transmembrane region" description="Helical" evidence="1">
    <location>
        <begin position="260"/>
        <end position="280"/>
    </location>
</feature>
<keyword evidence="1" id="KW-1133">Transmembrane helix</keyword>
<evidence type="ECO:0008006" key="4">
    <source>
        <dbReference type="Google" id="ProtNLM"/>
    </source>
</evidence>
<keyword evidence="1" id="KW-0472">Membrane</keyword>
<sequence>MLTGIHYTYILFILIVLITMALKRDTLIPCILGVFCMALYASKDIVFSIGGIFNSFVVATKELIGIILVISIIVALSKALEETKATQLMVTPFIKIIKNRTSAFFSVGVVMLILSWFFWPSPATALVGAIFLPIAIKAGLPAIGVAMAINLFGHGLALSTDFVIQGAPTITAAAAGVGVSDIMNDGMILYWVMAIVSIGIGYFMLDRDMKKGKIEITDRIEIHENETYTMKTKISALLVPLGFMADVVCMFIFDLKGGDATALIGGTAVLLLILITLINYGKKSLEKITTYIQGGFGFGIEIFSPIIPIAAFFYLGQLGPFAEAIGGSFLPEASQGILSDIGIALSNSIPMNKVMVCSIESTIGAITGLDGSGFSGISLAGSLAKVFGEAIKVKASVLAALGQITAIWVGGGTIVPWGLIPAAAICGVSPMELAKRNFIPVMIGMVVTTIVAIFII</sequence>
<keyword evidence="1" id="KW-0812">Transmembrane</keyword>
<dbReference type="AlphaFoldDB" id="A0A267MCA0"/>
<dbReference type="Proteomes" id="UP000216024">
    <property type="component" value="Unassembled WGS sequence"/>
</dbReference>
<dbReference type="EMBL" id="NIBG01000027">
    <property type="protein sequence ID" value="PAB57214.1"/>
    <property type="molecule type" value="Genomic_DNA"/>
</dbReference>
<feature type="transmembrane region" description="Helical" evidence="1">
    <location>
        <begin position="63"/>
        <end position="80"/>
    </location>
</feature>
<organism evidence="2 3">
    <name type="scientific">Anaeromicrobium sediminis</name>
    <dbReference type="NCBI Taxonomy" id="1478221"/>
    <lineage>
        <taxon>Bacteria</taxon>
        <taxon>Bacillati</taxon>
        <taxon>Bacillota</taxon>
        <taxon>Clostridia</taxon>
        <taxon>Peptostreptococcales</taxon>
        <taxon>Thermotaleaceae</taxon>
        <taxon>Anaeromicrobium</taxon>
    </lineage>
</organism>
<feature type="transmembrane region" description="Helical" evidence="1">
    <location>
        <begin position="101"/>
        <end position="119"/>
    </location>
</feature>
<reference evidence="2 3" key="1">
    <citation type="submission" date="2017-06" db="EMBL/GenBank/DDBJ databases">
        <title>Draft genome sequence of anaerobic fermentative bacterium Anaeromicrobium sediminis DY2726D isolated from West Pacific Ocean sediments.</title>
        <authorList>
            <person name="Zeng X."/>
        </authorList>
    </citation>
    <scope>NUCLEOTIDE SEQUENCE [LARGE SCALE GENOMIC DNA]</scope>
    <source>
        <strain evidence="2 3">DY2726D</strain>
    </source>
</reference>
<dbReference type="RefSeq" id="WP_095135424.1">
    <property type="nucleotide sequence ID" value="NZ_NIBG01000027.1"/>
</dbReference>
<feature type="transmembrane region" description="Helical" evidence="1">
    <location>
        <begin position="292"/>
        <end position="315"/>
    </location>
</feature>
<feature type="transmembrane region" description="Helical" evidence="1">
    <location>
        <begin position="6"/>
        <end position="22"/>
    </location>
</feature>
<feature type="transmembrane region" description="Helical" evidence="1">
    <location>
        <begin position="438"/>
        <end position="455"/>
    </location>
</feature>
<gene>
    <name evidence="2" type="ORF">CCE28_19200</name>
</gene>
<feature type="transmembrane region" description="Helical" evidence="1">
    <location>
        <begin position="188"/>
        <end position="205"/>
    </location>
</feature>
<feature type="transmembrane region" description="Helical" evidence="1">
    <location>
        <begin position="162"/>
        <end position="182"/>
    </location>
</feature>
<evidence type="ECO:0000313" key="3">
    <source>
        <dbReference type="Proteomes" id="UP000216024"/>
    </source>
</evidence>
<dbReference type="OrthoDB" id="8641791at2"/>
<feature type="transmembrane region" description="Helical" evidence="1">
    <location>
        <begin position="234"/>
        <end position="254"/>
    </location>
</feature>
<feature type="transmembrane region" description="Helical" evidence="1">
    <location>
        <begin position="125"/>
        <end position="150"/>
    </location>
</feature>
<evidence type="ECO:0000256" key="1">
    <source>
        <dbReference type="SAM" id="Phobius"/>
    </source>
</evidence>
<evidence type="ECO:0000313" key="2">
    <source>
        <dbReference type="EMBL" id="PAB57214.1"/>
    </source>
</evidence>
<protein>
    <recommendedName>
        <fullName evidence="4">Transporter</fullName>
    </recommendedName>
</protein>
<feature type="transmembrane region" description="Helical" evidence="1">
    <location>
        <begin position="34"/>
        <end position="57"/>
    </location>
</feature>
<accession>A0A267MCA0</accession>
<keyword evidence="3" id="KW-1185">Reference proteome</keyword>